<keyword evidence="4" id="KW-0143">Chaperone</keyword>
<dbReference type="SMART" id="SM01086">
    <property type="entry name" value="ClpB_D2-small"/>
    <property type="match status" value="1"/>
</dbReference>
<dbReference type="SUPFAM" id="SSF81923">
    <property type="entry name" value="Double Clp-N motif"/>
    <property type="match status" value="1"/>
</dbReference>
<dbReference type="Proteomes" id="UP001589810">
    <property type="component" value="Unassembled WGS sequence"/>
</dbReference>
<dbReference type="SMART" id="SM00382">
    <property type="entry name" value="AAA"/>
    <property type="match status" value="2"/>
</dbReference>
<evidence type="ECO:0000256" key="4">
    <source>
        <dbReference type="ARBA" id="ARBA00023186"/>
    </source>
</evidence>
<proteinExistence type="predicted"/>
<evidence type="ECO:0000256" key="2">
    <source>
        <dbReference type="ARBA" id="ARBA00022741"/>
    </source>
</evidence>
<keyword evidence="2" id="KW-0547">Nucleotide-binding</keyword>
<dbReference type="Pfam" id="PF10431">
    <property type="entry name" value="ClpB_D2-small"/>
    <property type="match status" value="1"/>
</dbReference>
<feature type="coiled-coil region" evidence="6">
    <location>
        <begin position="417"/>
        <end position="463"/>
    </location>
</feature>
<dbReference type="InterPro" id="IPR018368">
    <property type="entry name" value="ClpA/B_CS1"/>
</dbReference>
<evidence type="ECO:0000259" key="7">
    <source>
        <dbReference type="PROSITE" id="PS50151"/>
    </source>
</evidence>
<dbReference type="PROSITE" id="PS51903">
    <property type="entry name" value="CLP_R"/>
    <property type="match status" value="1"/>
</dbReference>
<reference evidence="9 10" key="1">
    <citation type="submission" date="2024-09" db="EMBL/GenBank/DDBJ databases">
        <authorList>
            <person name="Sun Q."/>
            <person name="Mori K."/>
        </authorList>
    </citation>
    <scope>NUCLEOTIDE SEQUENCE [LARGE SCALE GENOMIC DNA]</scope>
    <source>
        <strain evidence="9 10">TBRC 1432</strain>
    </source>
</reference>
<evidence type="ECO:0000256" key="5">
    <source>
        <dbReference type="PROSITE-ProRule" id="PRU01251"/>
    </source>
</evidence>
<dbReference type="Gene3D" id="1.10.8.60">
    <property type="match status" value="2"/>
</dbReference>
<protein>
    <submittedName>
        <fullName evidence="9">ATP-dependent Clp protease ATP-binding subunit</fullName>
    </submittedName>
</protein>
<dbReference type="Pfam" id="PF07724">
    <property type="entry name" value="AAA_2"/>
    <property type="match status" value="1"/>
</dbReference>
<dbReference type="PRINTS" id="PR00300">
    <property type="entry name" value="CLPPROTEASEA"/>
</dbReference>
<dbReference type="Pfam" id="PF00004">
    <property type="entry name" value="AAA"/>
    <property type="match status" value="1"/>
</dbReference>
<dbReference type="InterPro" id="IPR003959">
    <property type="entry name" value="ATPase_AAA_core"/>
</dbReference>
<evidence type="ECO:0000313" key="9">
    <source>
        <dbReference type="EMBL" id="MFC0546749.1"/>
    </source>
</evidence>
<keyword evidence="10" id="KW-1185">Reference proteome</keyword>
<keyword evidence="1 5" id="KW-0677">Repeat</keyword>
<dbReference type="EMBL" id="JBHLUD010000013">
    <property type="protein sequence ID" value="MFC0546749.1"/>
    <property type="molecule type" value="Genomic_DNA"/>
</dbReference>
<sequence length="848" mass="94304">MFERFTDRARRVVVLAQEEARMLNHNYIGTEHILLGLIHEGEGVAAKALESLGIALEGVRQQVEEIIGQGQQAPSGHIPFTPRAKKVLELSLREALQLGHNYIGTEHILLGLIREGEGVAAQVLVKLGADLNRVRQQVLQLLSGYQGKEPAEAGGRGEGTPSSSLVLDQFGRNLTALAREGKVDPVIGRAKEIERVMQVLSRRTKNNPVLIGEPGVGKTAVVEGLAQMIVKGEVPETLKDKQLYTLDLGSLVAGSRYRGDFEERLKKVLKEIRTRGDIILFIDEIHTLVGAGAAEGAIDAASILKPMLARGELQTIGATTLDEYRKYVEKDPALERRFQPIQVGEPTLEQTIEILKGLRDRYEAHHRVSITDSALVAAATLADRYINDRFLPDKAIDLIDEAGARMRIRRMTAPPDLREFDEKIADVRRDKESAIDAQDFERAAKLRDQEKQLLAQKAEREKQWKDGDLDVVAEVDDEQIAEVLANWTGIPVFKLTEEETTRLLRMEDEVHKRIIGQEEAVKAVSKAIRRTRAGLKDPKRPSGSFIFAGPSGVGKTELSKALANFLFGDDDALIQIDMGEFHDRYTASRLFGAPPGYVGYEEGGQLTEKVRRKPFSVVLFDEIEKAHQEVYNTLLQVLEDGRLTDGQGRTVDFKNTVIIFTSNLGTQDISKAVGLGFSGGGVEGTNYERMKIKVNDELKKHFRPEFLNRIDDIIVFHQLTQDEIIKMVDLMITRVEAQLKNKDMSLELTPLAKQLLAKRGFDPVLGARPLRRTIQREIEDQLSEKILFGELQPGQIVLCDVEGWSGEGSDDKAHFVFRGETRPLRIPDAPPVGLAAHGGDVAQEFDAE</sequence>
<feature type="domain" description="Clp R" evidence="8">
    <location>
        <begin position="2"/>
        <end position="144"/>
    </location>
</feature>
<dbReference type="Gene3D" id="3.40.50.300">
    <property type="entry name" value="P-loop containing nucleotide triphosphate hydrolases"/>
    <property type="match status" value="2"/>
</dbReference>
<dbReference type="InterPro" id="IPR001270">
    <property type="entry name" value="ClpA/B"/>
</dbReference>
<dbReference type="GO" id="GO:0006508">
    <property type="term" value="P:proteolysis"/>
    <property type="evidence" value="ECO:0007669"/>
    <property type="project" value="UniProtKB-KW"/>
</dbReference>
<dbReference type="SUPFAM" id="SSF52540">
    <property type="entry name" value="P-loop containing nucleoside triphosphate hydrolases"/>
    <property type="match status" value="2"/>
</dbReference>
<dbReference type="Gene3D" id="1.10.1780.10">
    <property type="entry name" value="Clp, N-terminal domain"/>
    <property type="match status" value="1"/>
</dbReference>
<dbReference type="Gene3D" id="4.10.860.10">
    <property type="entry name" value="UVR domain"/>
    <property type="match status" value="1"/>
</dbReference>
<dbReference type="InterPro" id="IPR041546">
    <property type="entry name" value="ClpA/ClpB_AAA_lid"/>
</dbReference>
<dbReference type="InterPro" id="IPR001943">
    <property type="entry name" value="UVR_dom"/>
</dbReference>
<evidence type="ECO:0000256" key="6">
    <source>
        <dbReference type="SAM" id="Coils"/>
    </source>
</evidence>
<dbReference type="InterPro" id="IPR050130">
    <property type="entry name" value="ClpA_ClpB"/>
</dbReference>
<dbReference type="InterPro" id="IPR003593">
    <property type="entry name" value="AAA+_ATPase"/>
</dbReference>
<keyword evidence="6" id="KW-0175">Coiled coil</keyword>
<evidence type="ECO:0000259" key="8">
    <source>
        <dbReference type="PROSITE" id="PS51903"/>
    </source>
</evidence>
<dbReference type="PANTHER" id="PTHR11638">
    <property type="entry name" value="ATP-DEPENDENT CLP PROTEASE"/>
    <property type="match status" value="1"/>
</dbReference>
<evidence type="ECO:0000313" key="10">
    <source>
        <dbReference type="Proteomes" id="UP001589810"/>
    </source>
</evidence>
<dbReference type="RefSeq" id="WP_273936999.1">
    <property type="nucleotide sequence ID" value="NZ_CP097263.1"/>
</dbReference>
<organism evidence="9 10">
    <name type="scientific">Kutzneria chonburiensis</name>
    <dbReference type="NCBI Taxonomy" id="1483604"/>
    <lineage>
        <taxon>Bacteria</taxon>
        <taxon>Bacillati</taxon>
        <taxon>Actinomycetota</taxon>
        <taxon>Actinomycetes</taxon>
        <taxon>Pseudonocardiales</taxon>
        <taxon>Pseudonocardiaceae</taxon>
        <taxon>Kutzneria</taxon>
    </lineage>
</organism>
<dbReference type="PANTHER" id="PTHR11638:SF18">
    <property type="entry name" value="HEAT SHOCK PROTEIN 104"/>
    <property type="match status" value="1"/>
</dbReference>
<dbReference type="InterPro" id="IPR036628">
    <property type="entry name" value="Clp_N_dom_sf"/>
</dbReference>
<dbReference type="CDD" id="cd19499">
    <property type="entry name" value="RecA-like_ClpB_Hsp104-like"/>
    <property type="match status" value="1"/>
</dbReference>
<keyword evidence="9" id="KW-0645">Protease</keyword>
<dbReference type="GO" id="GO:0005524">
    <property type="term" value="F:ATP binding"/>
    <property type="evidence" value="ECO:0007669"/>
    <property type="project" value="UniProtKB-KW"/>
</dbReference>
<dbReference type="GO" id="GO:0008233">
    <property type="term" value="F:peptidase activity"/>
    <property type="evidence" value="ECO:0007669"/>
    <property type="project" value="UniProtKB-KW"/>
</dbReference>
<evidence type="ECO:0000256" key="1">
    <source>
        <dbReference type="ARBA" id="ARBA00022737"/>
    </source>
</evidence>
<keyword evidence="9" id="KW-0378">Hydrolase</keyword>
<comment type="caution">
    <text evidence="9">The sequence shown here is derived from an EMBL/GenBank/DDBJ whole genome shotgun (WGS) entry which is preliminary data.</text>
</comment>
<dbReference type="Pfam" id="PF02861">
    <property type="entry name" value="Clp_N"/>
    <property type="match status" value="1"/>
</dbReference>
<keyword evidence="3 9" id="KW-0067">ATP-binding</keyword>
<evidence type="ECO:0000256" key="3">
    <source>
        <dbReference type="ARBA" id="ARBA00022840"/>
    </source>
</evidence>
<dbReference type="PROSITE" id="PS50151">
    <property type="entry name" value="UVR"/>
    <property type="match status" value="1"/>
</dbReference>
<dbReference type="InterPro" id="IPR004176">
    <property type="entry name" value="Clp_R_N"/>
</dbReference>
<dbReference type="CDD" id="cd00009">
    <property type="entry name" value="AAA"/>
    <property type="match status" value="1"/>
</dbReference>
<gene>
    <name evidence="9" type="ORF">ACFFH7_34935</name>
</gene>
<dbReference type="PROSITE" id="PS00870">
    <property type="entry name" value="CLPAB_1"/>
    <property type="match status" value="1"/>
</dbReference>
<feature type="domain" description="UVR" evidence="7">
    <location>
        <begin position="421"/>
        <end position="456"/>
    </location>
</feature>
<accession>A0ABV6N2Z5</accession>
<dbReference type="InterPro" id="IPR027417">
    <property type="entry name" value="P-loop_NTPase"/>
</dbReference>
<name>A0ABV6N2Z5_9PSEU</name>
<dbReference type="InterPro" id="IPR019489">
    <property type="entry name" value="Clp_ATPase_C"/>
</dbReference>
<dbReference type="Pfam" id="PF17871">
    <property type="entry name" value="AAA_lid_9"/>
    <property type="match status" value="1"/>
</dbReference>